<dbReference type="CDD" id="cd07783">
    <property type="entry name" value="ASKHA_NBD_FGGY_SePSK_AtXK1-like"/>
    <property type="match status" value="1"/>
</dbReference>
<dbReference type="InterPro" id="IPR018485">
    <property type="entry name" value="FGGY_C"/>
</dbReference>
<evidence type="ECO:0000256" key="2">
    <source>
        <dbReference type="ARBA" id="ARBA00022679"/>
    </source>
</evidence>
<dbReference type="RefSeq" id="WP_166271003.1">
    <property type="nucleotide sequence ID" value="NZ_CP048029.1"/>
</dbReference>
<accession>A0A6G7VDZ5</accession>
<reference evidence="7" key="1">
    <citation type="submission" date="2020-01" db="EMBL/GenBank/DDBJ databases">
        <title>Caldichromatium gen. nov., sp. nov., a thermophilic purple sulfur bacterium member of the family Chromatiaceae isolated from Nakabusa hot spring, Japan.</title>
        <authorList>
            <person name="Saini M.K."/>
            <person name="Hanada S."/>
            <person name="Tank M."/>
        </authorList>
    </citation>
    <scope>NUCLEOTIDE SEQUENCE [LARGE SCALE GENOMIC DNA]</scope>
    <source>
        <strain evidence="7">No.7</strain>
    </source>
</reference>
<dbReference type="KEGG" id="cjap:GWK36_09925"/>
<protein>
    <submittedName>
        <fullName evidence="6">FGGY-family carbohydrate kinase</fullName>
    </submittedName>
</protein>
<comment type="similarity">
    <text evidence="1">Belongs to the FGGY kinase family.</text>
</comment>
<dbReference type="Pfam" id="PF00370">
    <property type="entry name" value="FGGY_N"/>
    <property type="match status" value="1"/>
</dbReference>
<keyword evidence="2" id="KW-0808">Transferase</keyword>
<keyword evidence="7" id="KW-1185">Reference proteome</keyword>
<proteinExistence type="inferred from homology"/>
<evidence type="ECO:0000259" key="5">
    <source>
        <dbReference type="Pfam" id="PF02782"/>
    </source>
</evidence>
<dbReference type="Proteomes" id="UP000502699">
    <property type="component" value="Chromosome"/>
</dbReference>
<dbReference type="SUPFAM" id="SSF53067">
    <property type="entry name" value="Actin-like ATPase domain"/>
    <property type="match status" value="2"/>
</dbReference>
<dbReference type="PANTHER" id="PTHR10196:SF80">
    <property type="entry name" value="D-RIBULOSE KINASE"/>
    <property type="match status" value="1"/>
</dbReference>
<dbReference type="GO" id="GO:0005829">
    <property type="term" value="C:cytosol"/>
    <property type="evidence" value="ECO:0007669"/>
    <property type="project" value="TreeGrafter"/>
</dbReference>
<dbReference type="GO" id="GO:0019150">
    <property type="term" value="F:D-ribulokinase activity"/>
    <property type="evidence" value="ECO:0007669"/>
    <property type="project" value="TreeGrafter"/>
</dbReference>
<evidence type="ECO:0000313" key="6">
    <source>
        <dbReference type="EMBL" id="QIK38241.1"/>
    </source>
</evidence>
<dbReference type="GO" id="GO:0005997">
    <property type="term" value="P:xylulose metabolic process"/>
    <property type="evidence" value="ECO:0007669"/>
    <property type="project" value="TreeGrafter"/>
</dbReference>
<sequence length="432" mass="46162">MSSPRPAVIGLDLGTSGCRGVAIDDKGTLLAEARAELPAPLCPAPGWFEQDPYIWQEAVLAVLEELARQLKDHCPQALCIAATSGTLLLADENGGPLGPALMYNDCRAQDQAKRIAALAPAESAIHGPTSGLAKLLYLYEHLGRPPQALALHQGDWLSGLLGGRFASDWNNALKLGYDAECLTWPDWVRALIPSGVRLPEVLVPGTPIGALDPEIARRLHLPADLQVLAGTTDSTAAAYAAGLQQPGDALTVLGSTLVIKILAERPITDRRYGVYSQRFGDHWLVGGASNSGGAVLRQFFADQEIAALSALIDPERPSGLDYYPLTTPGERFPRPDPQLAPRLEPRPADPAQFLCGLLEGIARIEAEGYARLAELGAPRLRRVLTAGGGAVNPVWMRIRARLLGVPVNPAERTEAAVGAARLACREERQVDR</sequence>
<dbReference type="Pfam" id="PF02782">
    <property type="entry name" value="FGGY_C"/>
    <property type="match status" value="1"/>
</dbReference>
<keyword evidence="3 6" id="KW-0418">Kinase</keyword>
<dbReference type="AlphaFoldDB" id="A0A6G7VDZ5"/>
<name>A0A6G7VDZ5_9GAMM</name>
<dbReference type="PANTHER" id="PTHR10196">
    <property type="entry name" value="SUGAR KINASE"/>
    <property type="match status" value="1"/>
</dbReference>
<evidence type="ECO:0000256" key="1">
    <source>
        <dbReference type="ARBA" id="ARBA00009156"/>
    </source>
</evidence>
<dbReference type="Gene3D" id="3.30.420.40">
    <property type="match status" value="2"/>
</dbReference>
<dbReference type="InterPro" id="IPR018484">
    <property type="entry name" value="FGGY_N"/>
</dbReference>
<evidence type="ECO:0000313" key="7">
    <source>
        <dbReference type="Proteomes" id="UP000502699"/>
    </source>
</evidence>
<evidence type="ECO:0000259" key="4">
    <source>
        <dbReference type="Pfam" id="PF00370"/>
    </source>
</evidence>
<organism evidence="6 7">
    <name type="scientific">Caldichromatium japonicum</name>
    <dbReference type="NCBI Taxonomy" id="2699430"/>
    <lineage>
        <taxon>Bacteria</taxon>
        <taxon>Pseudomonadati</taxon>
        <taxon>Pseudomonadota</taxon>
        <taxon>Gammaproteobacteria</taxon>
        <taxon>Chromatiales</taxon>
        <taxon>Chromatiaceae</taxon>
        <taxon>Caldichromatium</taxon>
    </lineage>
</organism>
<dbReference type="GO" id="GO:0004856">
    <property type="term" value="F:D-xylulokinase activity"/>
    <property type="evidence" value="ECO:0007669"/>
    <property type="project" value="TreeGrafter"/>
</dbReference>
<dbReference type="InterPro" id="IPR000577">
    <property type="entry name" value="Carb_kinase_FGGY"/>
</dbReference>
<evidence type="ECO:0000256" key="3">
    <source>
        <dbReference type="ARBA" id="ARBA00022777"/>
    </source>
</evidence>
<dbReference type="InterPro" id="IPR043129">
    <property type="entry name" value="ATPase_NBD"/>
</dbReference>
<feature type="domain" description="Carbohydrate kinase FGGY N-terminal" evidence="4">
    <location>
        <begin position="8"/>
        <end position="238"/>
    </location>
</feature>
<gene>
    <name evidence="6" type="ORF">GWK36_09925</name>
</gene>
<feature type="domain" description="Carbohydrate kinase FGGY C-terminal" evidence="5">
    <location>
        <begin position="252"/>
        <end position="425"/>
    </location>
</feature>
<dbReference type="PIRSF" id="PIRSF000538">
    <property type="entry name" value="GlpK"/>
    <property type="match status" value="1"/>
</dbReference>
<dbReference type="EMBL" id="CP048029">
    <property type="protein sequence ID" value="QIK38241.1"/>
    <property type="molecule type" value="Genomic_DNA"/>
</dbReference>